<dbReference type="Pfam" id="PF00111">
    <property type="entry name" value="Fer2"/>
    <property type="match status" value="1"/>
</dbReference>
<dbReference type="InterPro" id="IPR006058">
    <property type="entry name" value="2Fe2S_fd_BS"/>
</dbReference>
<evidence type="ECO:0000256" key="9">
    <source>
        <dbReference type="ARBA" id="ARBA00061434"/>
    </source>
</evidence>
<evidence type="ECO:0000256" key="4">
    <source>
        <dbReference type="ARBA" id="ARBA00022723"/>
    </source>
</evidence>
<comment type="similarity">
    <text evidence="9">In the N-terminal section; belongs to the FAD-binding oxidoreductase type 6 family.</text>
</comment>
<evidence type="ECO:0000256" key="6">
    <source>
        <dbReference type="ARBA" id="ARBA00023002"/>
    </source>
</evidence>
<dbReference type="EMBL" id="SZPQ01000016">
    <property type="protein sequence ID" value="TKI06007.1"/>
    <property type="molecule type" value="Genomic_DNA"/>
</dbReference>
<gene>
    <name evidence="12" type="ORF">FCN80_12195</name>
</gene>
<dbReference type="SUPFAM" id="SSF54292">
    <property type="entry name" value="2Fe-2S ferredoxin-like"/>
    <property type="match status" value="1"/>
</dbReference>
<dbReference type="Pfam" id="PF00970">
    <property type="entry name" value="FAD_binding_6"/>
    <property type="match status" value="1"/>
</dbReference>
<dbReference type="PANTHER" id="PTHR47354">
    <property type="entry name" value="NADH OXIDOREDUCTASE HCR"/>
    <property type="match status" value="1"/>
</dbReference>
<evidence type="ECO:0000259" key="11">
    <source>
        <dbReference type="PROSITE" id="PS51384"/>
    </source>
</evidence>
<dbReference type="InterPro" id="IPR008333">
    <property type="entry name" value="Cbr1-like_FAD-bd_dom"/>
</dbReference>
<dbReference type="EC" id="1.6.-.-" evidence="12"/>
<evidence type="ECO:0000259" key="10">
    <source>
        <dbReference type="PROSITE" id="PS51085"/>
    </source>
</evidence>
<dbReference type="InterPro" id="IPR001433">
    <property type="entry name" value="OxRdtase_FAD/NAD-bd"/>
</dbReference>
<dbReference type="Gene3D" id="3.10.20.30">
    <property type="match status" value="1"/>
</dbReference>
<dbReference type="PROSITE" id="PS00197">
    <property type="entry name" value="2FE2S_FER_1"/>
    <property type="match status" value="1"/>
</dbReference>
<keyword evidence="7" id="KW-0408">Iron</keyword>
<dbReference type="CDD" id="cd00207">
    <property type="entry name" value="fer2"/>
    <property type="match status" value="1"/>
</dbReference>
<protein>
    <submittedName>
        <fullName evidence="12">NADH oxidoreductase</fullName>
        <ecNumber evidence="12">1.6.-.-</ecNumber>
    </submittedName>
</protein>
<keyword evidence="5" id="KW-0274">FAD</keyword>
<dbReference type="InterPro" id="IPR017927">
    <property type="entry name" value="FAD-bd_FR_type"/>
</dbReference>
<comment type="caution">
    <text evidence="12">The sequence shown here is derived from an EMBL/GenBank/DDBJ whole genome shotgun (WGS) entry which is preliminary data.</text>
</comment>
<dbReference type="InterPro" id="IPR039261">
    <property type="entry name" value="FNR_nucleotide-bd"/>
</dbReference>
<evidence type="ECO:0000313" key="13">
    <source>
        <dbReference type="Proteomes" id="UP000305202"/>
    </source>
</evidence>
<keyword evidence="6 12" id="KW-0560">Oxidoreductase</keyword>
<dbReference type="SUPFAM" id="SSF63380">
    <property type="entry name" value="Riboflavin synthase domain-like"/>
    <property type="match status" value="1"/>
</dbReference>
<keyword evidence="3" id="KW-0001">2Fe-2S</keyword>
<feature type="domain" description="FAD-binding FR-type" evidence="11">
    <location>
        <begin position="7"/>
        <end position="106"/>
    </location>
</feature>
<evidence type="ECO:0000256" key="5">
    <source>
        <dbReference type="ARBA" id="ARBA00022827"/>
    </source>
</evidence>
<keyword evidence="8" id="KW-0411">Iron-sulfur</keyword>
<feature type="domain" description="2Fe-2S ferredoxin-type" evidence="10">
    <location>
        <begin position="242"/>
        <end position="325"/>
    </location>
</feature>
<keyword evidence="4" id="KW-0479">Metal-binding</keyword>
<keyword evidence="2" id="KW-0285">Flavoprotein</keyword>
<dbReference type="Proteomes" id="UP000305202">
    <property type="component" value="Unassembled WGS sequence"/>
</dbReference>
<name>A0ABY2SLI1_9HYPH</name>
<organism evidence="12 13">
    <name type="scientific">Martelella alba</name>
    <dbReference type="NCBI Taxonomy" id="2590451"/>
    <lineage>
        <taxon>Bacteria</taxon>
        <taxon>Pseudomonadati</taxon>
        <taxon>Pseudomonadota</taxon>
        <taxon>Alphaproteobacteria</taxon>
        <taxon>Hyphomicrobiales</taxon>
        <taxon>Aurantimonadaceae</taxon>
        <taxon>Martelella</taxon>
    </lineage>
</organism>
<evidence type="ECO:0000256" key="1">
    <source>
        <dbReference type="ARBA" id="ARBA00001974"/>
    </source>
</evidence>
<reference evidence="12 13" key="1">
    <citation type="submission" date="2019-04" db="EMBL/GenBank/DDBJ databases">
        <authorList>
            <person name="Li M."/>
            <person name="Gao C."/>
        </authorList>
    </citation>
    <scope>NUCLEOTIDE SEQUENCE [LARGE SCALE GENOMIC DNA]</scope>
    <source>
        <strain evidence="12 13">BGMRC 2031</strain>
    </source>
</reference>
<sequence>MPVPHTLCRHRMQVHHIKRETSDVWTLSLISHDGYFYEPGQFALVSINDSDVLRAYTLSSTPGQSEFVTLTVRRLDDGLGSRWLTEQVRIGQDIWLSDAQGDFTCARQPDPAYLFLAAGCGVTPIISMCRWLAANRPEADVAVIYSVRAPQEVIFADEWRMMQPWLRFTVFAEQGADGDIMPGRLTREKLAALAPDIARRRVMVCGPTPYGEQVAKDAAALGVTQYQQERFSIPTTIGEGELNVTVAHLARKFRVPTGMTLLAALESHNVPVNAACRAGVCGSCKTRILRGDYQVSSTATLSAQERDEGYVLACSCRLQGDVVVA</sequence>
<evidence type="ECO:0000256" key="3">
    <source>
        <dbReference type="ARBA" id="ARBA00022714"/>
    </source>
</evidence>
<dbReference type="PROSITE" id="PS51085">
    <property type="entry name" value="2FE2S_FER_2"/>
    <property type="match status" value="1"/>
</dbReference>
<comment type="cofactor">
    <cofactor evidence="1">
        <name>FAD</name>
        <dbReference type="ChEBI" id="CHEBI:57692"/>
    </cofactor>
</comment>
<keyword evidence="13" id="KW-1185">Reference proteome</keyword>
<dbReference type="InterPro" id="IPR050415">
    <property type="entry name" value="MRET"/>
</dbReference>
<evidence type="ECO:0000313" key="12">
    <source>
        <dbReference type="EMBL" id="TKI06007.1"/>
    </source>
</evidence>
<dbReference type="PRINTS" id="PR00410">
    <property type="entry name" value="PHEHYDRXLASE"/>
</dbReference>
<accession>A0ABY2SLI1</accession>
<dbReference type="Gene3D" id="2.40.30.10">
    <property type="entry name" value="Translation factors"/>
    <property type="match status" value="1"/>
</dbReference>
<evidence type="ECO:0000256" key="2">
    <source>
        <dbReference type="ARBA" id="ARBA00022630"/>
    </source>
</evidence>
<dbReference type="InterPro" id="IPR036010">
    <property type="entry name" value="2Fe-2S_ferredoxin-like_sf"/>
</dbReference>
<dbReference type="InterPro" id="IPR001041">
    <property type="entry name" value="2Fe-2S_ferredoxin-type"/>
</dbReference>
<dbReference type="InterPro" id="IPR012675">
    <property type="entry name" value="Beta-grasp_dom_sf"/>
</dbReference>
<dbReference type="Gene3D" id="3.40.50.80">
    <property type="entry name" value="Nucleotide-binding domain of ferredoxin-NADP reductase (FNR) module"/>
    <property type="match status" value="1"/>
</dbReference>
<dbReference type="InterPro" id="IPR017938">
    <property type="entry name" value="Riboflavin_synthase-like_b-brl"/>
</dbReference>
<proteinExistence type="inferred from homology"/>
<dbReference type="PROSITE" id="PS51384">
    <property type="entry name" value="FAD_FR"/>
    <property type="match status" value="1"/>
</dbReference>
<dbReference type="SUPFAM" id="SSF52343">
    <property type="entry name" value="Ferredoxin reductase-like, C-terminal NADP-linked domain"/>
    <property type="match status" value="1"/>
</dbReference>
<dbReference type="GO" id="GO:0016491">
    <property type="term" value="F:oxidoreductase activity"/>
    <property type="evidence" value="ECO:0007669"/>
    <property type="project" value="UniProtKB-KW"/>
</dbReference>
<dbReference type="Pfam" id="PF00175">
    <property type="entry name" value="NAD_binding_1"/>
    <property type="match status" value="1"/>
</dbReference>
<dbReference type="NCBIfam" id="NF007964">
    <property type="entry name" value="PRK10684.1"/>
    <property type="match status" value="1"/>
</dbReference>
<evidence type="ECO:0000256" key="7">
    <source>
        <dbReference type="ARBA" id="ARBA00023004"/>
    </source>
</evidence>
<evidence type="ECO:0000256" key="8">
    <source>
        <dbReference type="ARBA" id="ARBA00023014"/>
    </source>
</evidence>
<dbReference type="PANTHER" id="PTHR47354:SF6">
    <property type="entry name" value="NADH OXIDOREDUCTASE HCR"/>
    <property type="match status" value="1"/>
</dbReference>